<protein>
    <recommendedName>
        <fullName evidence="1">DUF4124 domain-containing protein</fullName>
    </recommendedName>
</protein>
<evidence type="ECO:0000313" key="2">
    <source>
        <dbReference type="EMBL" id="OZC34704.1"/>
    </source>
</evidence>
<proteinExistence type="predicted"/>
<evidence type="ECO:0000313" key="3">
    <source>
        <dbReference type="Proteomes" id="UP000216984"/>
    </source>
</evidence>
<name>A0A7Z1IL84_9GAMM</name>
<sequence length="99" mass="10737">MAWTGTSLTKHSTNHLLHSFTKTPPDLRYGNRKKEVSMLKRTLLLISLSIPALGHTAAYQCKTNGQTVFSDQPCGEDARRIQVKAPARIGGGSMLGKSG</sequence>
<dbReference type="AlphaFoldDB" id="A0A7Z1IL84"/>
<feature type="domain" description="DUF4124" evidence="1">
    <location>
        <begin position="47"/>
        <end position="85"/>
    </location>
</feature>
<evidence type="ECO:0000259" key="1">
    <source>
        <dbReference type="Pfam" id="PF13511"/>
    </source>
</evidence>
<comment type="caution">
    <text evidence="2">The sequence shown here is derived from an EMBL/GenBank/DDBJ whole genome shotgun (WGS) entry which is preliminary data.</text>
</comment>
<accession>A0A7Z1IL84</accession>
<keyword evidence="3" id="KW-1185">Reference proteome</keyword>
<dbReference type="InterPro" id="IPR025392">
    <property type="entry name" value="DUF4124"/>
</dbReference>
<organism evidence="2 3">
    <name type="scientific">Marinobacter vinifirmus</name>
    <dbReference type="NCBI Taxonomy" id="355591"/>
    <lineage>
        <taxon>Bacteria</taxon>
        <taxon>Pseudomonadati</taxon>
        <taxon>Pseudomonadota</taxon>
        <taxon>Gammaproteobacteria</taxon>
        <taxon>Pseudomonadales</taxon>
        <taxon>Marinobacteraceae</taxon>
        <taxon>Marinobacter</taxon>
    </lineage>
</organism>
<reference evidence="2 3" key="1">
    <citation type="submission" date="2017-06" db="EMBL/GenBank/DDBJ databases">
        <title>Draft genome sequence of the halophilic bacterium Marinobacter vinifirmus FB1.</title>
        <authorList>
            <person name="Stepanov V.G."/>
            <person name="Roberts D.J."/>
            <person name="Fox G.E."/>
        </authorList>
    </citation>
    <scope>NUCLEOTIDE SEQUENCE [LARGE SCALE GENOMIC DNA]</scope>
    <source>
        <strain evidence="2 3">FB1</strain>
    </source>
</reference>
<dbReference type="Proteomes" id="UP000216984">
    <property type="component" value="Unassembled WGS sequence"/>
</dbReference>
<gene>
    <name evidence="2" type="ORF">B9Q17_01715</name>
</gene>
<dbReference type="EMBL" id="NEFY01000029">
    <property type="protein sequence ID" value="OZC34704.1"/>
    <property type="molecule type" value="Genomic_DNA"/>
</dbReference>
<dbReference type="Pfam" id="PF13511">
    <property type="entry name" value="DUF4124"/>
    <property type="match status" value="1"/>
</dbReference>